<feature type="region of interest" description="Disordered" evidence="6">
    <location>
        <begin position="632"/>
        <end position="659"/>
    </location>
</feature>
<keyword evidence="4" id="KW-0547">Nucleotide-binding</keyword>
<feature type="compositionally biased region" description="Basic and acidic residues" evidence="6">
    <location>
        <begin position="20"/>
        <end position="44"/>
    </location>
</feature>
<dbReference type="Pfam" id="PF03133">
    <property type="entry name" value="TTL"/>
    <property type="match status" value="1"/>
</dbReference>
<dbReference type="GO" id="GO:0015631">
    <property type="term" value="F:tubulin binding"/>
    <property type="evidence" value="ECO:0007669"/>
    <property type="project" value="TreeGrafter"/>
</dbReference>
<dbReference type="FunCoup" id="A0A1W4X3Y3">
    <property type="interactions" value="10"/>
</dbReference>
<gene>
    <name evidence="8" type="primary">LOC108738546</name>
</gene>
<evidence type="ECO:0000256" key="6">
    <source>
        <dbReference type="SAM" id="MobiDB-lite"/>
    </source>
</evidence>
<dbReference type="GO" id="GO:0036064">
    <property type="term" value="C:ciliary basal body"/>
    <property type="evidence" value="ECO:0007669"/>
    <property type="project" value="TreeGrafter"/>
</dbReference>
<evidence type="ECO:0000313" key="7">
    <source>
        <dbReference type="Proteomes" id="UP000192223"/>
    </source>
</evidence>
<dbReference type="PANTHER" id="PTHR12241:SF161">
    <property type="entry name" value="TUBULIN POLYGLUTAMYLASE TTLL6"/>
    <property type="match status" value="1"/>
</dbReference>
<keyword evidence="5" id="KW-0067">ATP-binding</keyword>
<dbReference type="RefSeq" id="XP_018327512.1">
    <property type="nucleotide sequence ID" value="XM_018472010.1"/>
</dbReference>
<proteinExistence type="inferred from homology"/>
<dbReference type="Proteomes" id="UP000192223">
    <property type="component" value="Unplaced"/>
</dbReference>
<dbReference type="FunFam" id="3.30.470.20:FF:000009">
    <property type="entry name" value="tubulin polyglutamylase TTLL5 isoform X1"/>
    <property type="match status" value="1"/>
</dbReference>
<dbReference type="InParanoid" id="A0A1W4X3Y3"/>
<reference evidence="8" key="1">
    <citation type="submission" date="2025-08" db="UniProtKB">
        <authorList>
            <consortium name="RefSeq"/>
        </authorList>
    </citation>
    <scope>IDENTIFICATION</scope>
    <source>
        <tissue evidence="8">Entire body</tissue>
    </source>
</reference>
<accession>A0A1W4X3Y3</accession>
<name>A0A1W4X3Y3_AGRPL</name>
<comment type="similarity">
    <text evidence="1">Belongs to the tubulin--tyrosine ligase family.</text>
</comment>
<organism evidence="7 8">
    <name type="scientific">Agrilus planipennis</name>
    <name type="common">Emerald ash borer</name>
    <name type="synonym">Agrilus marcopoli</name>
    <dbReference type="NCBI Taxonomy" id="224129"/>
    <lineage>
        <taxon>Eukaryota</taxon>
        <taxon>Metazoa</taxon>
        <taxon>Ecdysozoa</taxon>
        <taxon>Arthropoda</taxon>
        <taxon>Hexapoda</taxon>
        <taxon>Insecta</taxon>
        <taxon>Pterygota</taxon>
        <taxon>Neoptera</taxon>
        <taxon>Endopterygota</taxon>
        <taxon>Coleoptera</taxon>
        <taxon>Polyphaga</taxon>
        <taxon>Elateriformia</taxon>
        <taxon>Buprestoidea</taxon>
        <taxon>Buprestidae</taxon>
        <taxon>Agrilinae</taxon>
        <taxon>Agrilus</taxon>
    </lineage>
</organism>
<dbReference type="PROSITE" id="PS51221">
    <property type="entry name" value="TTL"/>
    <property type="match status" value="1"/>
</dbReference>
<dbReference type="GeneID" id="108738546"/>
<dbReference type="Gene3D" id="3.30.470.20">
    <property type="entry name" value="ATP-grasp fold, B domain"/>
    <property type="match status" value="1"/>
</dbReference>
<evidence type="ECO:0000313" key="8">
    <source>
        <dbReference type="RefSeq" id="XP_018327512.1"/>
    </source>
</evidence>
<evidence type="ECO:0000256" key="5">
    <source>
        <dbReference type="ARBA" id="ARBA00022840"/>
    </source>
</evidence>
<dbReference type="OrthoDB" id="202825at2759"/>
<keyword evidence="2" id="KW-0436">Ligase</keyword>
<dbReference type="STRING" id="224129.A0A1W4X3Y3"/>
<dbReference type="SUPFAM" id="SSF56059">
    <property type="entry name" value="Glutathione synthetase ATP-binding domain-like"/>
    <property type="match status" value="1"/>
</dbReference>
<dbReference type="GO" id="GO:0005524">
    <property type="term" value="F:ATP binding"/>
    <property type="evidence" value="ECO:0007669"/>
    <property type="project" value="UniProtKB-KW"/>
</dbReference>
<evidence type="ECO:0000256" key="1">
    <source>
        <dbReference type="ARBA" id="ARBA00006820"/>
    </source>
</evidence>
<dbReference type="PANTHER" id="PTHR12241">
    <property type="entry name" value="TUBULIN POLYGLUTAMYLASE"/>
    <property type="match status" value="1"/>
</dbReference>
<dbReference type="GO" id="GO:0005874">
    <property type="term" value="C:microtubule"/>
    <property type="evidence" value="ECO:0007669"/>
    <property type="project" value="UniProtKB-KW"/>
</dbReference>
<dbReference type="GO" id="GO:0070740">
    <property type="term" value="F:tubulin-glutamic acid ligase activity"/>
    <property type="evidence" value="ECO:0007669"/>
    <property type="project" value="TreeGrafter"/>
</dbReference>
<evidence type="ECO:0000256" key="3">
    <source>
        <dbReference type="ARBA" id="ARBA00022701"/>
    </source>
</evidence>
<evidence type="ECO:0000256" key="2">
    <source>
        <dbReference type="ARBA" id="ARBA00022598"/>
    </source>
</evidence>
<feature type="region of interest" description="Disordered" evidence="6">
    <location>
        <begin position="502"/>
        <end position="529"/>
    </location>
</feature>
<evidence type="ECO:0000256" key="4">
    <source>
        <dbReference type="ARBA" id="ARBA00022741"/>
    </source>
</evidence>
<dbReference type="AlphaFoldDB" id="A0A1W4X3Y3"/>
<dbReference type="KEGG" id="apln:108738546"/>
<dbReference type="InterPro" id="IPR004344">
    <property type="entry name" value="TTL/TTLL_fam"/>
</dbReference>
<protein>
    <submittedName>
        <fullName evidence="8">Tubulin polyglutamylase TTLL6-like</fullName>
    </submittedName>
</protein>
<sequence>MKSPPSLPAVDDSDSSDSSETERVPVKKALKEKSSKRSLGDRKSSSKPRSSVGSSTDIAPRKRRKKIVSVCLTNCRYDVVRRVCAKLGFKEVGEHDNWNLYWTDLSISIERCKEMKRFQKINHFPGMLEICRKDLLARNLNRMQRLFPKDFTFFPKTWCLPADLGDVLTYSRLRKNKTFILKPDAGSQGKGIFITRNLREIKPSERMICQVYITRPFLIDGYKFDLRVYTLITTCDPLRVYIYNEGLVRFATSRYKEPSSVNVSNIFMHLTNYAVNKHSRTYCIDSQAGSKRKLSWFNEYMTNCGYDVSKLWKKIDDVIIKTVISACPILKHSYMACFPNHDVLPACCELLGTDILLDRRLNPQILEVNHSPSFHTDTELDCSVKESLLEDMFRMMNLEKCDKHKIMREDRKRVRERLLQGLTKEPPRPHDPKRFNESLRHEMENRGNFRLVYPNAGNEHVYARFFNQLQGSSLYMDTAASKARESAATQLRDEMTLRAKAEAAKRVQPMTSKSQKESSKPPTPSFVPKRSIPLCVTRNSFEPQVIVEAEEKARLARLEERAALMKAYGLLEYLYLSMKKNGVLRPQDEKRFAVFNKVNKGSAKGGSGTSRKKPEITDLLEDITAGKMNLPGYIGRKSEDRPNKTNVLGMGDFTSLKSS</sequence>
<dbReference type="GO" id="GO:0000226">
    <property type="term" value="P:microtubule cytoskeleton organization"/>
    <property type="evidence" value="ECO:0007669"/>
    <property type="project" value="TreeGrafter"/>
</dbReference>
<keyword evidence="7" id="KW-1185">Reference proteome</keyword>
<keyword evidence="3" id="KW-0493">Microtubule</keyword>
<feature type="region of interest" description="Disordered" evidence="6">
    <location>
        <begin position="1"/>
        <end position="60"/>
    </location>
</feature>